<accession>A0ABV0RX54</accession>
<gene>
    <name evidence="2" type="ORF">XENOCAPTIV_001733</name>
</gene>
<name>A0ABV0RX54_9TELE</name>
<dbReference type="Proteomes" id="UP001434883">
    <property type="component" value="Unassembled WGS sequence"/>
</dbReference>
<reference evidence="2 3" key="1">
    <citation type="submission" date="2021-06" db="EMBL/GenBank/DDBJ databases">
        <authorList>
            <person name="Palmer J.M."/>
        </authorList>
    </citation>
    <scope>NUCLEOTIDE SEQUENCE [LARGE SCALE GENOMIC DNA]</scope>
    <source>
        <strain evidence="2 3">XC_2019</strain>
        <tissue evidence="2">Muscle</tissue>
    </source>
</reference>
<keyword evidence="3" id="KW-1185">Reference proteome</keyword>
<sequence>MDFTSINSVHWCLSHMVIKNISKGAMCYNESGHTEMMCSVGRGWWVGPNAGHRPAKVKQSVLFREDKRSYTSMNDRYPNKLELTQELKEPKKPSTAKQLCNND</sequence>
<evidence type="ECO:0000313" key="3">
    <source>
        <dbReference type="Proteomes" id="UP001434883"/>
    </source>
</evidence>
<protein>
    <submittedName>
        <fullName evidence="2">Uncharacterized protein</fullName>
    </submittedName>
</protein>
<organism evidence="2 3">
    <name type="scientific">Xenoophorus captivus</name>
    <dbReference type="NCBI Taxonomy" id="1517983"/>
    <lineage>
        <taxon>Eukaryota</taxon>
        <taxon>Metazoa</taxon>
        <taxon>Chordata</taxon>
        <taxon>Craniata</taxon>
        <taxon>Vertebrata</taxon>
        <taxon>Euteleostomi</taxon>
        <taxon>Actinopterygii</taxon>
        <taxon>Neopterygii</taxon>
        <taxon>Teleostei</taxon>
        <taxon>Neoteleostei</taxon>
        <taxon>Acanthomorphata</taxon>
        <taxon>Ovalentaria</taxon>
        <taxon>Atherinomorphae</taxon>
        <taxon>Cyprinodontiformes</taxon>
        <taxon>Goodeidae</taxon>
        <taxon>Xenoophorus</taxon>
    </lineage>
</organism>
<comment type="caution">
    <text evidence="2">The sequence shown here is derived from an EMBL/GenBank/DDBJ whole genome shotgun (WGS) entry which is preliminary data.</text>
</comment>
<proteinExistence type="predicted"/>
<dbReference type="EMBL" id="JAHRIN010059984">
    <property type="protein sequence ID" value="MEQ2212579.1"/>
    <property type="molecule type" value="Genomic_DNA"/>
</dbReference>
<feature type="region of interest" description="Disordered" evidence="1">
    <location>
        <begin position="84"/>
        <end position="103"/>
    </location>
</feature>
<evidence type="ECO:0000313" key="2">
    <source>
        <dbReference type="EMBL" id="MEQ2212579.1"/>
    </source>
</evidence>
<evidence type="ECO:0000256" key="1">
    <source>
        <dbReference type="SAM" id="MobiDB-lite"/>
    </source>
</evidence>